<organism evidence="3 4">
    <name type="scientific">Labrys wisconsinensis</name>
    <dbReference type="NCBI Taxonomy" id="425677"/>
    <lineage>
        <taxon>Bacteria</taxon>
        <taxon>Pseudomonadati</taxon>
        <taxon>Pseudomonadota</taxon>
        <taxon>Alphaproteobacteria</taxon>
        <taxon>Hyphomicrobiales</taxon>
        <taxon>Xanthobacteraceae</taxon>
        <taxon>Labrys</taxon>
    </lineage>
</organism>
<dbReference type="PANTHER" id="PTHR43708">
    <property type="entry name" value="CONSERVED EXPRESSED OXIDOREDUCTASE (EUROFUNG)"/>
    <property type="match status" value="1"/>
</dbReference>
<sequence>MVYKLASDLDRWKRLPLGMIGGGRGSFFGPYHRAAQRLSGRWTLAAGVFSSDRPTSLEAAEALGVEADRTYETVGALARGESSRSDGIKAAVVITPNHLHFDACKTLIQHGMGVICDKPLVNSLEEARELRQLAERHGVFFGMTYTYTGYPMVREARQLVGQGSLGDIRFVYVEYLQEWLADKPENLGAKAGGWRTDPAKAGPTGTLGDVGTHAFNLAEFMTASKVTELSANLMTMVPGRALDDNDIIQLRFDRGFSGLLWATQAAPGHRNCLRIKIIGTTGSIEWRQDVPESLLIGELGQPDRTLYRGQRTMTEVGAGQSTLPAGNPEGYHEALAILYSDFADALEAPGEEAPFPYPTLEDGLRGIALCDASLRSSSARGAWQQLMA</sequence>
<dbReference type="InterPro" id="IPR036291">
    <property type="entry name" value="NAD(P)-bd_dom_sf"/>
</dbReference>
<evidence type="ECO:0000259" key="2">
    <source>
        <dbReference type="Pfam" id="PF22725"/>
    </source>
</evidence>
<protein>
    <submittedName>
        <fullName evidence="3">Dehydrogenase</fullName>
    </submittedName>
</protein>
<dbReference type="InterPro" id="IPR055170">
    <property type="entry name" value="GFO_IDH_MocA-like_dom"/>
</dbReference>
<dbReference type="Proteomes" id="UP001242480">
    <property type="component" value="Unassembled WGS sequence"/>
</dbReference>
<evidence type="ECO:0000313" key="4">
    <source>
        <dbReference type="Proteomes" id="UP001242480"/>
    </source>
</evidence>
<dbReference type="Pfam" id="PF01408">
    <property type="entry name" value="GFO_IDH_MocA"/>
    <property type="match status" value="1"/>
</dbReference>
<dbReference type="Gene3D" id="3.30.360.10">
    <property type="entry name" value="Dihydrodipicolinate Reductase, domain 2"/>
    <property type="match status" value="1"/>
</dbReference>
<evidence type="ECO:0000313" key="3">
    <source>
        <dbReference type="EMBL" id="MDQ0474241.1"/>
    </source>
</evidence>
<dbReference type="EMBL" id="JAUSVX010000021">
    <property type="protein sequence ID" value="MDQ0474241.1"/>
    <property type="molecule type" value="Genomic_DNA"/>
</dbReference>
<name>A0ABU0JL97_9HYPH</name>
<dbReference type="Gene3D" id="3.40.50.720">
    <property type="entry name" value="NAD(P)-binding Rossmann-like Domain"/>
    <property type="match status" value="1"/>
</dbReference>
<dbReference type="InterPro" id="IPR000683">
    <property type="entry name" value="Gfo/Idh/MocA-like_OxRdtase_N"/>
</dbReference>
<comment type="caution">
    <text evidence="3">The sequence shown here is derived from an EMBL/GenBank/DDBJ whole genome shotgun (WGS) entry which is preliminary data.</text>
</comment>
<evidence type="ECO:0000259" key="1">
    <source>
        <dbReference type="Pfam" id="PF01408"/>
    </source>
</evidence>
<keyword evidence="4" id="KW-1185">Reference proteome</keyword>
<dbReference type="InterPro" id="IPR051317">
    <property type="entry name" value="Gfo/Idh/MocA_oxidoreduct"/>
</dbReference>
<dbReference type="SUPFAM" id="SSF51735">
    <property type="entry name" value="NAD(P)-binding Rossmann-fold domains"/>
    <property type="match status" value="1"/>
</dbReference>
<dbReference type="Pfam" id="PF22725">
    <property type="entry name" value="GFO_IDH_MocA_C3"/>
    <property type="match status" value="1"/>
</dbReference>
<proteinExistence type="predicted"/>
<accession>A0ABU0JL97</accession>
<gene>
    <name evidence="3" type="ORF">QO011_007281</name>
</gene>
<dbReference type="RefSeq" id="WP_307283531.1">
    <property type="nucleotide sequence ID" value="NZ_JAUSVX010000021.1"/>
</dbReference>
<feature type="domain" description="Gfo/Idh/MocA-like oxidoreductase N-terminal" evidence="1">
    <location>
        <begin position="18"/>
        <end position="143"/>
    </location>
</feature>
<feature type="domain" description="GFO/IDH/MocA-like oxidoreductase" evidence="2">
    <location>
        <begin position="153"/>
        <end position="285"/>
    </location>
</feature>
<dbReference type="SUPFAM" id="SSF55347">
    <property type="entry name" value="Glyceraldehyde-3-phosphate dehydrogenase-like, C-terminal domain"/>
    <property type="match status" value="1"/>
</dbReference>
<dbReference type="PANTHER" id="PTHR43708:SF3">
    <property type="entry name" value="OXIDOREDUCTASE"/>
    <property type="match status" value="1"/>
</dbReference>
<reference evidence="3 4" key="1">
    <citation type="submission" date="2023-07" db="EMBL/GenBank/DDBJ databases">
        <title>Genomic Encyclopedia of Type Strains, Phase IV (KMG-IV): sequencing the most valuable type-strain genomes for metagenomic binning, comparative biology and taxonomic classification.</title>
        <authorList>
            <person name="Goeker M."/>
        </authorList>
    </citation>
    <scope>NUCLEOTIDE SEQUENCE [LARGE SCALE GENOMIC DNA]</scope>
    <source>
        <strain evidence="3 4">DSM 19619</strain>
    </source>
</reference>